<keyword evidence="3 6" id="KW-0812">Transmembrane</keyword>
<dbReference type="InterPro" id="IPR036259">
    <property type="entry name" value="MFS_trans_sf"/>
</dbReference>
<protein>
    <submittedName>
        <fullName evidence="7">MFS transporter</fullName>
    </submittedName>
</protein>
<feature type="transmembrane region" description="Helical" evidence="6">
    <location>
        <begin position="70"/>
        <end position="90"/>
    </location>
</feature>
<dbReference type="Gene3D" id="1.20.1250.20">
    <property type="entry name" value="MFS general substrate transporter like domains"/>
    <property type="match status" value="1"/>
</dbReference>
<proteinExistence type="predicted"/>
<dbReference type="PANTHER" id="PTHR23513">
    <property type="entry name" value="INTEGRAL MEMBRANE EFFLUX PROTEIN-RELATED"/>
    <property type="match status" value="1"/>
</dbReference>
<keyword evidence="4 6" id="KW-1133">Transmembrane helix</keyword>
<organism evidence="7 8">
    <name type="scientific">Reinekea marina</name>
    <dbReference type="NCBI Taxonomy" id="1310421"/>
    <lineage>
        <taxon>Bacteria</taxon>
        <taxon>Pseudomonadati</taxon>
        <taxon>Pseudomonadota</taxon>
        <taxon>Gammaproteobacteria</taxon>
        <taxon>Oceanospirillales</taxon>
        <taxon>Saccharospirillaceae</taxon>
        <taxon>Reinekea</taxon>
    </lineage>
</organism>
<comment type="caution">
    <text evidence="7">The sequence shown here is derived from an EMBL/GenBank/DDBJ whole genome shotgun (WGS) entry which is preliminary data.</text>
</comment>
<feature type="transmembrane region" description="Helical" evidence="6">
    <location>
        <begin position="12"/>
        <end position="31"/>
    </location>
</feature>
<evidence type="ECO:0000256" key="4">
    <source>
        <dbReference type="ARBA" id="ARBA00022989"/>
    </source>
</evidence>
<evidence type="ECO:0000256" key="1">
    <source>
        <dbReference type="ARBA" id="ARBA00004651"/>
    </source>
</evidence>
<evidence type="ECO:0000313" key="7">
    <source>
        <dbReference type="EMBL" id="MFC3702991.1"/>
    </source>
</evidence>
<feature type="transmembrane region" description="Helical" evidence="6">
    <location>
        <begin position="37"/>
        <end position="58"/>
    </location>
</feature>
<dbReference type="CDD" id="cd06173">
    <property type="entry name" value="MFS_MefA_like"/>
    <property type="match status" value="1"/>
</dbReference>
<feature type="transmembrane region" description="Helical" evidence="6">
    <location>
        <begin position="278"/>
        <end position="296"/>
    </location>
</feature>
<feature type="transmembrane region" description="Helical" evidence="6">
    <location>
        <begin position="213"/>
        <end position="237"/>
    </location>
</feature>
<sequence>MTSFYRAFLCGRFFDGLSSGMFMMALPWLMLANGASGALVALTAFVCTAGSFLLTPILATYIDRHSRKNILIGVQCIQALTAALVFMSFVKGDAHIGVLIFAQLVFWWTGDFAWSTNSAFTQEHFNANEYPMVSGRLEMVMQTTSLGSGAAGILLMSIWSMREFSAFAMIASLIAALCYGLMPYRRQLSVVLKSSFIAQLVETKTIFQRQPRFFIFLALSCLSYPVLTFLSKLIPIYFSELGLTGDYFAAWKVAYGLGALICGIGVAKLLENFETEKVMFNSVLILSMLLVAMFIILNPLLLIVFTLPFGFFNSFNRIARTVKMSRELNVSERGRIDGGLKLFSTMSQSLGYVLIAWLSHSQMTYLGFLIAAIILLVSAFAMKALFKQSAHIPV</sequence>
<feature type="transmembrane region" description="Helical" evidence="6">
    <location>
        <begin position="164"/>
        <end position="184"/>
    </location>
</feature>
<accession>A0ABV7WW17</accession>
<keyword evidence="8" id="KW-1185">Reference proteome</keyword>
<feature type="transmembrane region" description="Helical" evidence="6">
    <location>
        <begin position="249"/>
        <end position="266"/>
    </location>
</feature>
<evidence type="ECO:0000313" key="8">
    <source>
        <dbReference type="Proteomes" id="UP001595710"/>
    </source>
</evidence>
<evidence type="ECO:0000256" key="6">
    <source>
        <dbReference type="SAM" id="Phobius"/>
    </source>
</evidence>
<feature type="transmembrane region" description="Helical" evidence="6">
    <location>
        <begin position="137"/>
        <end position="158"/>
    </location>
</feature>
<keyword evidence="5 6" id="KW-0472">Membrane</keyword>
<dbReference type="Pfam" id="PF07690">
    <property type="entry name" value="MFS_1"/>
    <property type="match status" value="1"/>
</dbReference>
<evidence type="ECO:0000256" key="3">
    <source>
        <dbReference type="ARBA" id="ARBA00022692"/>
    </source>
</evidence>
<evidence type="ECO:0000256" key="2">
    <source>
        <dbReference type="ARBA" id="ARBA00022475"/>
    </source>
</evidence>
<comment type="subcellular location">
    <subcellularLocation>
        <location evidence="1">Cell membrane</location>
        <topology evidence="1">Multi-pass membrane protein</topology>
    </subcellularLocation>
</comment>
<dbReference type="InterPro" id="IPR011701">
    <property type="entry name" value="MFS"/>
</dbReference>
<dbReference type="PANTHER" id="PTHR23513:SF11">
    <property type="entry name" value="STAPHYLOFERRIN A TRANSPORTER"/>
    <property type="match status" value="1"/>
</dbReference>
<reference evidence="8" key="1">
    <citation type="journal article" date="2019" name="Int. J. Syst. Evol. Microbiol.">
        <title>The Global Catalogue of Microorganisms (GCM) 10K type strain sequencing project: providing services to taxonomists for standard genome sequencing and annotation.</title>
        <authorList>
            <consortium name="The Broad Institute Genomics Platform"/>
            <consortium name="The Broad Institute Genome Sequencing Center for Infectious Disease"/>
            <person name="Wu L."/>
            <person name="Ma J."/>
        </authorList>
    </citation>
    <scope>NUCLEOTIDE SEQUENCE [LARGE SCALE GENOMIC DNA]</scope>
    <source>
        <strain evidence="8">CECT 8288</strain>
    </source>
</reference>
<dbReference type="RefSeq" id="WP_290280156.1">
    <property type="nucleotide sequence ID" value="NZ_JAUFQI010000001.1"/>
</dbReference>
<feature type="transmembrane region" description="Helical" evidence="6">
    <location>
        <begin position="365"/>
        <end position="386"/>
    </location>
</feature>
<keyword evidence="2" id="KW-1003">Cell membrane</keyword>
<evidence type="ECO:0000256" key="5">
    <source>
        <dbReference type="ARBA" id="ARBA00023136"/>
    </source>
</evidence>
<feature type="transmembrane region" description="Helical" evidence="6">
    <location>
        <begin position="96"/>
        <end position="116"/>
    </location>
</feature>
<dbReference type="Proteomes" id="UP001595710">
    <property type="component" value="Unassembled WGS sequence"/>
</dbReference>
<dbReference type="SUPFAM" id="SSF103473">
    <property type="entry name" value="MFS general substrate transporter"/>
    <property type="match status" value="1"/>
</dbReference>
<gene>
    <name evidence="7" type="ORF">ACFOND_15275</name>
</gene>
<dbReference type="EMBL" id="JBHRYN010000069">
    <property type="protein sequence ID" value="MFC3702991.1"/>
    <property type="molecule type" value="Genomic_DNA"/>
</dbReference>
<name>A0ABV7WW17_9GAMM</name>